<accession>A0A397IR89</accession>
<protein>
    <submittedName>
        <fullName evidence="1">Uncharacterized protein</fullName>
    </submittedName>
</protein>
<comment type="caution">
    <text evidence="1">The sequence shown here is derived from an EMBL/GenBank/DDBJ whole genome shotgun (WGS) entry which is preliminary data.</text>
</comment>
<gene>
    <name evidence="1" type="ORF">Glove_177g56</name>
</gene>
<dbReference type="EMBL" id="PQFF01000167">
    <property type="protein sequence ID" value="RHZ77477.1"/>
    <property type="molecule type" value="Genomic_DNA"/>
</dbReference>
<name>A0A397IR89_9GLOM</name>
<dbReference type="AlphaFoldDB" id="A0A397IR89"/>
<reference evidence="1 2" key="1">
    <citation type="submission" date="2018-08" db="EMBL/GenBank/DDBJ databases">
        <title>Genome and evolution of the arbuscular mycorrhizal fungus Diversispora epigaea (formerly Glomus versiforme) and its bacterial endosymbionts.</title>
        <authorList>
            <person name="Sun X."/>
            <person name="Fei Z."/>
            <person name="Harrison M."/>
        </authorList>
    </citation>
    <scope>NUCLEOTIDE SEQUENCE [LARGE SCALE GENOMIC DNA]</scope>
    <source>
        <strain evidence="1 2">IT104</strain>
    </source>
</reference>
<dbReference type="Proteomes" id="UP000266861">
    <property type="component" value="Unassembled WGS sequence"/>
</dbReference>
<evidence type="ECO:0000313" key="2">
    <source>
        <dbReference type="Proteomes" id="UP000266861"/>
    </source>
</evidence>
<keyword evidence="2" id="KW-1185">Reference proteome</keyword>
<sequence length="73" mass="8935">MSLMLKGTDEFIAGFNPLAWRKTKIVWMNTNKNFIFSFKDENSILSRVKNDYYTLWYPYNKDKYVSIFEHYDF</sequence>
<evidence type="ECO:0000313" key="1">
    <source>
        <dbReference type="EMBL" id="RHZ77477.1"/>
    </source>
</evidence>
<proteinExistence type="predicted"/>
<organism evidence="1 2">
    <name type="scientific">Diversispora epigaea</name>
    <dbReference type="NCBI Taxonomy" id="1348612"/>
    <lineage>
        <taxon>Eukaryota</taxon>
        <taxon>Fungi</taxon>
        <taxon>Fungi incertae sedis</taxon>
        <taxon>Mucoromycota</taxon>
        <taxon>Glomeromycotina</taxon>
        <taxon>Glomeromycetes</taxon>
        <taxon>Diversisporales</taxon>
        <taxon>Diversisporaceae</taxon>
        <taxon>Diversispora</taxon>
    </lineage>
</organism>